<feature type="transmembrane region" description="Helical" evidence="5">
    <location>
        <begin position="38"/>
        <end position="60"/>
    </location>
</feature>
<dbReference type="GO" id="GO:0005886">
    <property type="term" value="C:plasma membrane"/>
    <property type="evidence" value="ECO:0007669"/>
    <property type="project" value="TreeGrafter"/>
</dbReference>
<comment type="subcellular location">
    <subcellularLocation>
        <location evidence="1 5">Membrane</location>
        <topology evidence="1 5">Multi-pass membrane protein</topology>
    </subcellularLocation>
</comment>
<keyword evidence="5" id="KW-0813">Transport</keyword>
<keyword evidence="4 5" id="KW-0472">Membrane</keyword>
<evidence type="ECO:0000256" key="5">
    <source>
        <dbReference type="RuleBase" id="RU367022"/>
    </source>
</evidence>
<evidence type="ECO:0000256" key="4">
    <source>
        <dbReference type="ARBA" id="ARBA00023136"/>
    </source>
</evidence>
<dbReference type="Pfam" id="PF04145">
    <property type="entry name" value="Ctr"/>
    <property type="match status" value="1"/>
</dbReference>
<evidence type="ECO:0000313" key="7">
    <source>
        <dbReference type="EMBL" id="PPR01179.1"/>
    </source>
</evidence>
<name>A0A409YDS7_9AGAR</name>
<dbReference type="PANTHER" id="PTHR12483:SF27">
    <property type="entry name" value="COPPER TRANSPORT PROTEIN CTR1"/>
    <property type="match status" value="1"/>
</dbReference>
<keyword evidence="5" id="KW-0187">Copper transport</keyword>
<evidence type="ECO:0000313" key="8">
    <source>
        <dbReference type="Proteomes" id="UP000284842"/>
    </source>
</evidence>
<comment type="caution">
    <text evidence="7">The sequence shown here is derived from an EMBL/GenBank/DDBJ whole genome shotgun (WGS) entry which is preliminary data.</text>
</comment>
<evidence type="ECO:0000256" key="6">
    <source>
        <dbReference type="SAM" id="MobiDB-lite"/>
    </source>
</evidence>
<keyword evidence="8" id="KW-1185">Reference proteome</keyword>
<dbReference type="OrthoDB" id="73901at2759"/>
<keyword evidence="5" id="KW-0406">Ion transport</keyword>
<dbReference type="InterPro" id="IPR007274">
    <property type="entry name" value="Cop_transporter"/>
</dbReference>
<evidence type="ECO:0000256" key="3">
    <source>
        <dbReference type="ARBA" id="ARBA00022989"/>
    </source>
</evidence>
<dbReference type="GO" id="GO:0005375">
    <property type="term" value="F:copper ion transmembrane transporter activity"/>
    <property type="evidence" value="ECO:0007669"/>
    <property type="project" value="UniProtKB-UniRule"/>
</dbReference>
<organism evidence="7 8">
    <name type="scientific">Panaeolus cyanescens</name>
    <dbReference type="NCBI Taxonomy" id="181874"/>
    <lineage>
        <taxon>Eukaryota</taxon>
        <taxon>Fungi</taxon>
        <taxon>Dikarya</taxon>
        <taxon>Basidiomycota</taxon>
        <taxon>Agaricomycotina</taxon>
        <taxon>Agaricomycetes</taxon>
        <taxon>Agaricomycetidae</taxon>
        <taxon>Agaricales</taxon>
        <taxon>Agaricineae</taxon>
        <taxon>Galeropsidaceae</taxon>
        <taxon>Panaeolus</taxon>
    </lineage>
</organism>
<keyword evidence="2 5" id="KW-0812">Transmembrane</keyword>
<keyword evidence="5" id="KW-0186">Copper</keyword>
<dbReference type="AlphaFoldDB" id="A0A409YDS7"/>
<evidence type="ECO:0000256" key="1">
    <source>
        <dbReference type="ARBA" id="ARBA00004141"/>
    </source>
</evidence>
<sequence length="197" mass="20958">MSHAGHGDTSGATTGASAHAMMVPYLHVAGGDFLFFEAWAPSSPGALAGATIGLFLLAVLERYLAAVRGSFDLHWRQRARAMTAASERAFSERLNRTTGDSTGKATAPTDIQELSRGDSLDAPKSSRGRLSFVRHIPPFVPSHDIPRGILFGLQMLITYLLMLAVMTFQAAYIIGVVVGLGAGEIMFGRITPMDGGH</sequence>
<keyword evidence="3 5" id="KW-1133">Transmembrane helix</keyword>
<accession>A0A409YDS7</accession>
<proteinExistence type="inferred from homology"/>
<dbReference type="PANTHER" id="PTHR12483">
    <property type="entry name" value="SOLUTE CARRIER FAMILY 31 COPPER TRANSPORTERS"/>
    <property type="match status" value="1"/>
</dbReference>
<comment type="similarity">
    <text evidence="5">Belongs to the copper transporter (Ctr) (TC 1.A.56) family. SLC31A subfamily.</text>
</comment>
<dbReference type="STRING" id="181874.A0A409YDS7"/>
<protein>
    <recommendedName>
        <fullName evidence="5">Copper transport protein</fullName>
    </recommendedName>
</protein>
<feature type="transmembrane region" description="Helical" evidence="5">
    <location>
        <begin position="156"/>
        <end position="182"/>
    </location>
</feature>
<dbReference type="Proteomes" id="UP000284842">
    <property type="component" value="Unassembled WGS sequence"/>
</dbReference>
<evidence type="ECO:0000256" key="2">
    <source>
        <dbReference type="ARBA" id="ARBA00022692"/>
    </source>
</evidence>
<dbReference type="InParanoid" id="A0A409YDS7"/>
<feature type="region of interest" description="Disordered" evidence="6">
    <location>
        <begin position="93"/>
        <end position="125"/>
    </location>
</feature>
<gene>
    <name evidence="7" type="ORF">CVT24_006055</name>
</gene>
<reference evidence="7 8" key="1">
    <citation type="journal article" date="2018" name="Evol. Lett.">
        <title>Horizontal gene cluster transfer increased hallucinogenic mushroom diversity.</title>
        <authorList>
            <person name="Reynolds H.T."/>
            <person name="Vijayakumar V."/>
            <person name="Gluck-Thaler E."/>
            <person name="Korotkin H.B."/>
            <person name="Matheny P.B."/>
            <person name="Slot J.C."/>
        </authorList>
    </citation>
    <scope>NUCLEOTIDE SEQUENCE [LARGE SCALE GENOMIC DNA]</scope>
    <source>
        <strain evidence="7 8">2629</strain>
    </source>
</reference>
<dbReference type="EMBL" id="NHTK01001267">
    <property type="protein sequence ID" value="PPR01179.1"/>
    <property type="molecule type" value="Genomic_DNA"/>
</dbReference>